<dbReference type="PANTHER" id="PTHR30404">
    <property type="entry name" value="N-ACETYLMURAMOYL-L-ALANINE AMIDASE"/>
    <property type="match status" value="1"/>
</dbReference>
<comment type="catalytic activity">
    <reaction evidence="1">
        <text>Hydrolyzes the link between N-acetylmuramoyl residues and L-amino acid residues in certain cell-wall glycopeptides.</text>
        <dbReference type="EC" id="3.5.1.28"/>
    </reaction>
</comment>
<keyword evidence="4" id="KW-0732">Signal</keyword>
<feature type="signal peptide" evidence="4">
    <location>
        <begin position="1"/>
        <end position="36"/>
    </location>
</feature>
<dbReference type="Pfam" id="PF01520">
    <property type="entry name" value="Amidase_3"/>
    <property type="match status" value="1"/>
</dbReference>
<dbReference type="RefSeq" id="WP_354555504.1">
    <property type="nucleotide sequence ID" value="NZ_JBEPMB010000001.1"/>
</dbReference>
<evidence type="ECO:0000259" key="5">
    <source>
        <dbReference type="SMART" id="SM00646"/>
    </source>
</evidence>
<feature type="domain" description="MurNAc-LAA" evidence="5">
    <location>
        <begin position="249"/>
        <end position="403"/>
    </location>
</feature>
<keyword evidence="7" id="KW-1185">Reference proteome</keyword>
<dbReference type="InterPro" id="IPR021731">
    <property type="entry name" value="AMIN_dom"/>
</dbReference>
<dbReference type="PANTHER" id="PTHR30404:SF0">
    <property type="entry name" value="N-ACETYLMURAMOYL-L-ALANINE AMIDASE AMIC"/>
    <property type="match status" value="1"/>
</dbReference>
<dbReference type="InterPro" id="IPR050695">
    <property type="entry name" value="N-acetylmuramoyl_amidase_3"/>
</dbReference>
<dbReference type="Pfam" id="PF11741">
    <property type="entry name" value="AMIN"/>
    <property type="match status" value="1"/>
</dbReference>
<protein>
    <recommendedName>
        <fullName evidence="2">N-acetylmuramoyl-L-alanine amidase</fullName>
        <ecNumber evidence="2">3.5.1.28</ecNumber>
    </recommendedName>
</protein>
<sequence>MLSNAGRLLRSNRRTAVFCLVLAHIFLSLVSLPAAATELNAKAARIAGDEARTRIVIDFDIKPDFTVHYLTNPNRIVVDIAGTVNFAFATEQMEARGIYERVRFGAMSAGRTRLVLTSKLPAGLEVAEARKNEEGDGWRLVLDGAIVTPEQYAAMKKQGNWGNTESSAPLTPLAPQQLRSPDSVFTVAIDAGHGGIDTGAVTPGKNPVYEKNITLDFATALARELNARPGIKAFLTRDTDIFLSLGERVQVARSRGANLFISLHADTLREKSTRGATVYTISDRASDKLADELAKRENTSDEVAGVEVKKEPSEVNDILIDLTRRETRAFSISLANSIVKSFEGQIGLINNPHRSAGFRVLTAPDVPSVLLELGFLSNTEDVKQLQKPDFRDKLVTLIADAVKRYREKLGG</sequence>
<keyword evidence="3 6" id="KW-0378">Hydrolase</keyword>
<evidence type="ECO:0000256" key="3">
    <source>
        <dbReference type="ARBA" id="ARBA00022801"/>
    </source>
</evidence>
<evidence type="ECO:0000256" key="1">
    <source>
        <dbReference type="ARBA" id="ARBA00001561"/>
    </source>
</evidence>
<evidence type="ECO:0000256" key="2">
    <source>
        <dbReference type="ARBA" id="ARBA00011901"/>
    </source>
</evidence>
<organism evidence="6 7">
    <name type="scientific">Rhizobium aquaticum</name>
    <dbReference type="NCBI Taxonomy" id="1549636"/>
    <lineage>
        <taxon>Bacteria</taxon>
        <taxon>Pseudomonadati</taxon>
        <taxon>Pseudomonadota</taxon>
        <taxon>Alphaproteobacteria</taxon>
        <taxon>Hyphomicrobiales</taxon>
        <taxon>Rhizobiaceae</taxon>
        <taxon>Rhizobium/Agrobacterium group</taxon>
        <taxon>Rhizobium</taxon>
    </lineage>
</organism>
<feature type="chain" id="PRO_5045532288" description="N-acetylmuramoyl-L-alanine amidase" evidence="4">
    <location>
        <begin position="37"/>
        <end position="411"/>
    </location>
</feature>
<dbReference type="Gene3D" id="2.60.40.3500">
    <property type="match status" value="1"/>
</dbReference>
<comment type="caution">
    <text evidence="6">The sequence shown here is derived from an EMBL/GenBank/DDBJ whole genome shotgun (WGS) entry which is preliminary data.</text>
</comment>
<accession>A0ABV2IWY5</accession>
<dbReference type="EC" id="3.5.1.28" evidence="2"/>
<dbReference type="SUPFAM" id="SSF53187">
    <property type="entry name" value="Zn-dependent exopeptidases"/>
    <property type="match status" value="1"/>
</dbReference>
<dbReference type="Gene3D" id="3.40.630.40">
    <property type="entry name" value="Zn-dependent exopeptidases"/>
    <property type="match status" value="1"/>
</dbReference>
<evidence type="ECO:0000313" key="6">
    <source>
        <dbReference type="EMBL" id="MET3613003.1"/>
    </source>
</evidence>
<dbReference type="SMART" id="SM00646">
    <property type="entry name" value="Ami_3"/>
    <property type="match status" value="1"/>
</dbReference>
<reference evidence="6 7" key="1">
    <citation type="submission" date="2024-06" db="EMBL/GenBank/DDBJ databases">
        <title>Genomic Encyclopedia of Type Strains, Phase IV (KMG-IV): sequencing the most valuable type-strain genomes for metagenomic binning, comparative biology and taxonomic classification.</title>
        <authorList>
            <person name="Goeker M."/>
        </authorList>
    </citation>
    <scope>NUCLEOTIDE SEQUENCE [LARGE SCALE GENOMIC DNA]</scope>
    <source>
        <strain evidence="6 7">DSM 29780</strain>
    </source>
</reference>
<dbReference type="InterPro" id="IPR002508">
    <property type="entry name" value="MurNAc-LAA_cat"/>
</dbReference>
<dbReference type="GO" id="GO:0008745">
    <property type="term" value="F:N-acetylmuramoyl-L-alanine amidase activity"/>
    <property type="evidence" value="ECO:0007669"/>
    <property type="project" value="UniProtKB-EC"/>
</dbReference>
<proteinExistence type="predicted"/>
<dbReference type="CDD" id="cd02696">
    <property type="entry name" value="MurNAc-LAA"/>
    <property type="match status" value="1"/>
</dbReference>
<dbReference type="EMBL" id="JBEPMB010000001">
    <property type="protein sequence ID" value="MET3613003.1"/>
    <property type="molecule type" value="Genomic_DNA"/>
</dbReference>
<evidence type="ECO:0000256" key="4">
    <source>
        <dbReference type="SAM" id="SignalP"/>
    </source>
</evidence>
<evidence type="ECO:0000313" key="7">
    <source>
        <dbReference type="Proteomes" id="UP001549047"/>
    </source>
</evidence>
<name>A0ABV2IWY5_9HYPH</name>
<dbReference type="Proteomes" id="UP001549047">
    <property type="component" value="Unassembled WGS sequence"/>
</dbReference>
<gene>
    <name evidence="6" type="ORF">ABID16_001308</name>
</gene>